<comment type="subcellular location">
    <subcellularLocation>
        <location evidence="1">Membrane</location>
        <topology evidence="1">Multi-pass membrane protein</topology>
    </subcellularLocation>
</comment>
<gene>
    <name evidence="6" type="ORF">LITE_LOCUS48029</name>
</gene>
<evidence type="ECO:0000313" key="7">
    <source>
        <dbReference type="Proteomes" id="UP001154282"/>
    </source>
</evidence>
<comment type="similarity">
    <text evidence="5">Belongs to the MIP/aquaporin (TC 1.A.8) family.</text>
</comment>
<dbReference type="GO" id="GO:0004714">
    <property type="term" value="F:transmembrane receptor protein tyrosine kinase activity"/>
    <property type="evidence" value="ECO:0007669"/>
    <property type="project" value="InterPro"/>
</dbReference>
<comment type="caution">
    <text evidence="6">The sequence shown here is derived from an EMBL/GenBank/DDBJ whole genome shotgun (WGS) entry which is preliminary data.</text>
</comment>
<dbReference type="GO" id="GO:0015267">
    <property type="term" value="F:channel activity"/>
    <property type="evidence" value="ECO:0007669"/>
    <property type="project" value="InterPro"/>
</dbReference>
<proteinExistence type="inferred from homology"/>
<keyword evidence="5" id="KW-0813">Transport</keyword>
<dbReference type="PANTHER" id="PTHR34590">
    <property type="entry name" value="OS03G0124300 PROTEIN-RELATED"/>
    <property type="match status" value="1"/>
</dbReference>
<accession>A0AAV0RJK0</accession>
<dbReference type="Gene3D" id="1.20.1080.10">
    <property type="entry name" value="Glycerol uptake facilitator protein"/>
    <property type="match status" value="1"/>
</dbReference>
<name>A0AAV0RJK0_9ROSI</name>
<evidence type="ECO:0000256" key="1">
    <source>
        <dbReference type="ARBA" id="ARBA00004141"/>
    </source>
</evidence>
<keyword evidence="7" id="KW-1185">Reference proteome</keyword>
<dbReference type="SUPFAM" id="SSF81338">
    <property type="entry name" value="Aquaporin-like"/>
    <property type="match status" value="1"/>
</dbReference>
<dbReference type="AlphaFoldDB" id="A0AAV0RJK0"/>
<evidence type="ECO:0000313" key="6">
    <source>
        <dbReference type="EMBL" id="CAI0556587.1"/>
    </source>
</evidence>
<reference evidence="6" key="1">
    <citation type="submission" date="2022-08" db="EMBL/GenBank/DDBJ databases">
        <authorList>
            <person name="Gutierrez-Valencia J."/>
        </authorList>
    </citation>
    <scope>NUCLEOTIDE SEQUENCE</scope>
</reference>
<keyword evidence="4" id="KW-0472">Membrane</keyword>
<protein>
    <submittedName>
        <fullName evidence="6">Uncharacterized protein</fullName>
    </submittedName>
</protein>
<evidence type="ECO:0000256" key="5">
    <source>
        <dbReference type="RuleBase" id="RU000477"/>
    </source>
</evidence>
<evidence type="ECO:0000256" key="2">
    <source>
        <dbReference type="ARBA" id="ARBA00022692"/>
    </source>
</evidence>
<dbReference type="EMBL" id="CAMGYJ010000011">
    <property type="protein sequence ID" value="CAI0556587.1"/>
    <property type="molecule type" value="Genomic_DNA"/>
</dbReference>
<dbReference type="Pfam" id="PF00230">
    <property type="entry name" value="MIP"/>
    <property type="match status" value="1"/>
</dbReference>
<evidence type="ECO:0000256" key="4">
    <source>
        <dbReference type="ARBA" id="ARBA00023136"/>
    </source>
</evidence>
<dbReference type="GO" id="GO:0016020">
    <property type="term" value="C:membrane"/>
    <property type="evidence" value="ECO:0007669"/>
    <property type="project" value="UniProtKB-SubCell"/>
</dbReference>
<organism evidence="6 7">
    <name type="scientific">Linum tenue</name>
    <dbReference type="NCBI Taxonomy" id="586396"/>
    <lineage>
        <taxon>Eukaryota</taxon>
        <taxon>Viridiplantae</taxon>
        <taxon>Streptophyta</taxon>
        <taxon>Embryophyta</taxon>
        <taxon>Tracheophyta</taxon>
        <taxon>Spermatophyta</taxon>
        <taxon>Magnoliopsida</taxon>
        <taxon>eudicotyledons</taxon>
        <taxon>Gunneridae</taxon>
        <taxon>Pentapetalae</taxon>
        <taxon>rosids</taxon>
        <taxon>fabids</taxon>
        <taxon>Malpighiales</taxon>
        <taxon>Linaceae</taxon>
        <taxon>Linum</taxon>
    </lineage>
</organism>
<keyword evidence="3" id="KW-1133">Transmembrane helix</keyword>
<dbReference type="InterPro" id="IPR023271">
    <property type="entry name" value="Aquaporin-like"/>
</dbReference>
<dbReference type="InterPro" id="IPR000425">
    <property type="entry name" value="MIP"/>
</dbReference>
<evidence type="ECO:0000256" key="3">
    <source>
        <dbReference type="ARBA" id="ARBA00022989"/>
    </source>
</evidence>
<sequence length="189" mass="20516">MGENYSAAGLGATQAAQMFMGEHHQRSLVQVNWNGFEGKQQFQLLGGGANSVTGGYTKGDGLGAEIVGTFVLVYTVFSATDANQQGSIRNDTALQLMYRIDVAGQGISPDGGTGMYRQWSPDDKYLNIDPPPGSVYYNDSVPLSSIYSNDSIQLQYRNEIHKLVAPATVYRTARGMSNISDQDWIFVLG</sequence>
<keyword evidence="2 5" id="KW-0812">Transmembrane</keyword>
<dbReference type="PRINTS" id="PR00783">
    <property type="entry name" value="MINTRINSICP"/>
</dbReference>
<dbReference type="InterPro" id="IPR045272">
    <property type="entry name" value="ANXUR1/2-like"/>
</dbReference>
<dbReference type="Proteomes" id="UP001154282">
    <property type="component" value="Unassembled WGS sequence"/>
</dbReference>